<dbReference type="EC" id="3.1.1.5" evidence="3"/>
<dbReference type="EC" id="3.1.2.-" evidence="3"/>
<dbReference type="RefSeq" id="WP_307281405.1">
    <property type="nucleotide sequence ID" value="NZ_JAUSZT010000003.1"/>
</dbReference>
<keyword evidence="3" id="KW-0378">Hydrolase</keyword>
<dbReference type="Gene3D" id="3.40.50.1110">
    <property type="entry name" value="SGNH hydrolase"/>
    <property type="match status" value="1"/>
</dbReference>
<feature type="signal peptide" evidence="1">
    <location>
        <begin position="1"/>
        <end position="24"/>
    </location>
</feature>
<dbReference type="PANTHER" id="PTHR30383">
    <property type="entry name" value="THIOESTERASE 1/PROTEASE 1/LYSOPHOSPHOLIPASE L1"/>
    <property type="match status" value="1"/>
</dbReference>
<accession>A0ABU0S9J9</accession>
<sequence>MIFKPLIRIVVFLSLVALPVSALANQNTVSGQPLSVVGFGDSLMSGFELPVQDSFPAQLEKALKDKGINVTVANAGVAGETTTDAVSRLDWSVPEGTGLVILEFGANDALRGISPEISEKNLAEIIEKLQKRKVQVILAGMLAPPNMGGDYEDKFNAIFPRLAQKYDVPLYPFFMEGVAAQKSLQLEDGMHPNTQGVAKMVEGFLPVIEKTIADDTSSSNKATNSNISQ</sequence>
<dbReference type="InterPro" id="IPR036514">
    <property type="entry name" value="SGNH_hydro_sf"/>
</dbReference>
<dbReference type="Proteomes" id="UP001237780">
    <property type="component" value="Unassembled WGS sequence"/>
</dbReference>
<evidence type="ECO:0000313" key="4">
    <source>
        <dbReference type="Proteomes" id="UP001237780"/>
    </source>
</evidence>
<reference evidence="3 4" key="1">
    <citation type="submission" date="2023-07" db="EMBL/GenBank/DDBJ databases">
        <title>Comparative genomics of wheat-associated soil bacteria to identify genetic determinants of phenazine resistance.</title>
        <authorList>
            <person name="Mouncey N."/>
        </authorList>
    </citation>
    <scope>NUCLEOTIDE SEQUENCE [LARGE SCALE GENOMIC DNA]</scope>
    <source>
        <strain evidence="3 4">W4I11</strain>
    </source>
</reference>
<dbReference type="SUPFAM" id="SSF52266">
    <property type="entry name" value="SGNH hydrolase"/>
    <property type="match status" value="1"/>
</dbReference>
<name>A0ABU0S9J9_9HYPH</name>
<dbReference type="EC" id="3.1.1.2" evidence="3"/>
<comment type="caution">
    <text evidence="3">The sequence shown here is derived from an EMBL/GenBank/DDBJ whole genome shotgun (WGS) entry which is preliminary data.</text>
</comment>
<dbReference type="EMBL" id="JAUSZT010000003">
    <property type="protein sequence ID" value="MDQ0997439.1"/>
    <property type="molecule type" value="Genomic_DNA"/>
</dbReference>
<feature type="chain" id="PRO_5045763079" evidence="1">
    <location>
        <begin position="25"/>
        <end position="229"/>
    </location>
</feature>
<dbReference type="PANTHER" id="PTHR30383:SF24">
    <property type="entry name" value="THIOESTERASE 1_PROTEASE 1_LYSOPHOSPHOLIPASE L1"/>
    <property type="match status" value="1"/>
</dbReference>
<evidence type="ECO:0000256" key="1">
    <source>
        <dbReference type="SAM" id="SignalP"/>
    </source>
</evidence>
<proteinExistence type="predicted"/>
<keyword evidence="1" id="KW-0732">Signal</keyword>
<organism evidence="3 4">
    <name type="scientific">Phyllobacterium ifriqiyense</name>
    <dbReference type="NCBI Taxonomy" id="314238"/>
    <lineage>
        <taxon>Bacteria</taxon>
        <taxon>Pseudomonadati</taxon>
        <taxon>Pseudomonadota</taxon>
        <taxon>Alphaproteobacteria</taxon>
        <taxon>Hyphomicrobiales</taxon>
        <taxon>Phyllobacteriaceae</taxon>
        <taxon>Phyllobacterium</taxon>
    </lineage>
</organism>
<protein>
    <submittedName>
        <fullName evidence="3">Acyl-CoA thioesterase-1</fullName>
        <ecNumber evidence="3">3.1.1.2</ecNumber>
        <ecNumber evidence="3">3.1.1.5</ecNumber>
        <ecNumber evidence="3">3.1.2.-</ecNumber>
        <ecNumber evidence="3">3.1.2.2</ecNumber>
    </submittedName>
</protein>
<dbReference type="GO" id="GO:0004622">
    <property type="term" value="F:phosphatidylcholine lysophospholipase activity"/>
    <property type="evidence" value="ECO:0007669"/>
    <property type="project" value="UniProtKB-EC"/>
</dbReference>
<evidence type="ECO:0000313" key="3">
    <source>
        <dbReference type="EMBL" id="MDQ0997439.1"/>
    </source>
</evidence>
<gene>
    <name evidence="3" type="ORF">QFZ34_002621</name>
</gene>
<dbReference type="CDD" id="cd01822">
    <property type="entry name" value="Lysophospholipase_L1_like"/>
    <property type="match status" value="1"/>
</dbReference>
<feature type="domain" description="SGNH hydrolase-type esterase" evidence="2">
    <location>
        <begin position="39"/>
        <end position="197"/>
    </location>
</feature>
<evidence type="ECO:0000259" key="2">
    <source>
        <dbReference type="Pfam" id="PF13472"/>
    </source>
</evidence>
<dbReference type="EC" id="3.1.2.2" evidence="3"/>
<keyword evidence="4" id="KW-1185">Reference proteome</keyword>
<dbReference type="GO" id="GO:0004064">
    <property type="term" value="F:arylesterase activity"/>
    <property type="evidence" value="ECO:0007669"/>
    <property type="project" value="UniProtKB-EC"/>
</dbReference>
<dbReference type="InterPro" id="IPR051532">
    <property type="entry name" value="Ester_Hydrolysis_Enzymes"/>
</dbReference>
<dbReference type="Pfam" id="PF13472">
    <property type="entry name" value="Lipase_GDSL_2"/>
    <property type="match status" value="1"/>
</dbReference>
<dbReference type="InterPro" id="IPR013830">
    <property type="entry name" value="SGNH_hydro"/>
</dbReference>